<feature type="domain" description="Tse2 ADP-ribosyltransferase toxin" evidence="1">
    <location>
        <begin position="58"/>
        <end position="160"/>
    </location>
</feature>
<dbReference type="EMBL" id="CVQH01021096">
    <property type="protein sequence ID" value="CRK29318.1"/>
    <property type="molecule type" value="Genomic_DNA"/>
</dbReference>
<dbReference type="AlphaFoldDB" id="A0A0G4NG53"/>
<gene>
    <name evidence="2" type="ORF">BN1708_015543</name>
    <name evidence="3" type="ORF">BN1723_016538</name>
</gene>
<dbReference type="Pfam" id="PF18648">
    <property type="entry name" value="ADPRTs_Tse2"/>
    <property type="match status" value="1"/>
</dbReference>
<proteinExistence type="predicted"/>
<protein>
    <recommendedName>
        <fullName evidence="1">Tse2 ADP-ribosyltransferase toxin domain-containing protein</fullName>
    </recommendedName>
</protein>
<dbReference type="EMBL" id="CVQI01034751">
    <property type="protein sequence ID" value="CRK45389.1"/>
    <property type="molecule type" value="Genomic_DNA"/>
</dbReference>
<evidence type="ECO:0000313" key="4">
    <source>
        <dbReference type="Proteomes" id="UP000044602"/>
    </source>
</evidence>
<dbReference type="Proteomes" id="UP000044602">
    <property type="component" value="Unassembled WGS sequence"/>
</dbReference>
<reference evidence="4 5" key="1">
    <citation type="submission" date="2015-05" db="EMBL/GenBank/DDBJ databases">
        <authorList>
            <person name="Fogelqvist Johan"/>
        </authorList>
    </citation>
    <scope>NUCLEOTIDE SEQUENCE [LARGE SCALE GENOMIC DNA]</scope>
    <source>
        <strain evidence="2">VL1</strain>
        <strain evidence="3">VL2</strain>
    </source>
</reference>
<evidence type="ECO:0000313" key="3">
    <source>
        <dbReference type="EMBL" id="CRK45389.1"/>
    </source>
</evidence>
<evidence type="ECO:0000313" key="5">
    <source>
        <dbReference type="Proteomes" id="UP000045706"/>
    </source>
</evidence>
<evidence type="ECO:0000313" key="2">
    <source>
        <dbReference type="EMBL" id="CRK29318.1"/>
    </source>
</evidence>
<name>A0A0G4NG53_VERLO</name>
<sequence length="160" mass="17929">MHKHRGTDRSTLHLDEFEFKATSFAASPPPSPPPSPPQSPILKMSTPSLVSVFKRFPKELFRVNNGYAVKVRAWSPSRRTYDIVVENGVVQPKALEPSNYIAVLAPNGASMRPNSPYQQSLVSWRFRGNDTIVYSVAEGTTLPKDLLLVHERSDHYSLQP</sequence>
<dbReference type="InterPro" id="IPR041018">
    <property type="entry name" value="ADPRTs_Tse2"/>
</dbReference>
<evidence type="ECO:0000259" key="1">
    <source>
        <dbReference type="Pfam" id="PF18648"/>
    </source>
</evidence>
<keyword evidence="4" id="KW-1185">Reference proteome</keyword>
<accession>A0A0G4NG53</accession>
<organism evidence="3 5">
    <name type="scientific">Verticillium longisporum</name>
    <name type="common">Verticillium dahliae var. longisporum</name>
    <dbReference type="NCBI Taxonomy" id="100787"/>
    <lineage>
        <taxon>Eukaryota</taxon>
        <taxon>Fungi</taxon>
        <taxon>Dikarya</taxon>
        <taxon>Ascomycota</taxon>
        <taxon>Pezizomycotina</taxon>
        <taxon>Sordariomycetes</taxon>
        <taxon>Hypocreomycetidae</taxon>
        <taxon>Glomerellales</taxon>
        <taxon>Plectosphaerellaceae</taxon>
        <taxon>Verticillium</taxon>
    </lineage>
</organism>
<dbReference type="Proteomes" id="UP000045706">
    <property type="component" value="Unassembled WGS sequence"/>
</dbReference>